<dbReference type="AlphaFoldDB" id="A0A8H5GCF2"/>
<dbReference type="PANTHER" id="PTHR21310:SF15">
    <property type="entry name" value="AMINOGLYCOSIDE PHOSPHOTRANSFERASE DOMAIN-CONTAINING PROTEIN"/>
    <property type="match status" value="1"/>
</dbReference>
<evidence type="ECO:0008006" key="3">
    <source>
        <dbReference type="Google" id="ProtNLM"/>
    </source>
</evidence>
<evidence type="ECO:0000313" key="1">
    <source>
        <dbReference type="EMBL" id="KAF5362175.1"/>
    </source>
</evidence>
<dbReference type="EMBL" id="JAACJO010000002">
    <property type="protein sequence ID" value="KAF5362175.1"/>
    <property type="molecule type" value="Genomic_DNA"/>
</dbReference>
<dbReference type="PANTHER" id="PTHR21310">
    <property type="entry name" value="AMINOGLYCOSIDE PHOSPHOTRANSFERASE-RELATED-RELATED"/>
    <property type="match status" value="1"/>
</dbReference>
<keyword evidence="2" id="KW-1185">Reference proteome</keyword>
<sequence>MFSRAWDWICNRIRRLLFPILLRWSTHVHTDVRRLTRNTVIKLGGPSSLSTEARAMQFVSRHTSIAVPKFFDFWRGVDNQGYLVTEFIQDGDRLDREWWSLTEEQKETVRVILRGYIDQLRAIKQPEPSGWIGSIDGKGAHDYRADSTRFGPFRTMTGFHD</sequence>
<dbReference type="SUPFAM" id="SSF56112">
    <property type="entry name" value="Protein kinase-like (PK-like)"/>
    <property type="match status" value="1"/>
</dbReference>
<proteinExistence type="predicted"/>
<evidence type="ECO:0000313" key="2">
    <source>
        <dbReference type="Proteomes" id="UP000559027"/>
    </source>
</evidence>
<reference evidence="1 2" key="1">
    <citation type="journal article" date="2020" name="ISME J.">
        <title>Uncovering the hidden diversity of litter-decomposition mechanisms in mushroom-forming fungi.</title>
        <authorList>
            <person name="Floudas D."/>
            <person name="Bentzer J."/>
            <person name="Ahren D."/>
            <person name="Johansson T."/>
            <person name="Persson P."/>
            <person name="Tunlid A."/>
        </authorList>
    </citation>
    <scope>NUCLEOTIDE SEQUENCE [LARGE SCALE GENOMIC DNA]</scope>
    <source>
        <strain evidence="1 2">CBS 146.42</strain>
    </source>
</reference>
<dbReference type="Proteomes" id="UP000559027">
    <property type="component" value="Unassembled WGS sequence"/>
</dbReference>
<gene>
    <name evidence="1" type="ORF">D9756_002561</name>
</gene>
<dbReference type="OrthoDB" id="5404599at2759"/>
<comment type="caution">
    <text evidence="1">The sequence shown here is derived from an EMBL/GenBank/DDBJ whole genome shotgun (WGS) entry which is preliminary data.</text>
</comment>
<dbReference type="InterPro" id="IPR051678">
    <property type="entry name" value="AGP_Transferase"/>
</dbReference>
<organism evidence="1 2">
    <name type="scientific">Leucocoprinus leucothites</name>
    <dbReference type="NCBI Taxonomy" id="201217"/>
    <lineage>
        <taxon>Eukaryota</taxon>
        <taxon>Fungi</taxon>
        <taxon>Dikarya</taxon>
        <taxon>Basidiomycota</taxon>
        <taxon>Agaricomycotina</taxon>
        <taxon>Agaricomycetes</taxon>
        <taxon>Agaricomycetidae</taxon>
        <taxon>Agaricales</taxon>
        <taxon>Agaricineae</taxon>
        <taxon>Agaricaceae</taxon>
        <taxon>Leucocoprinus</taxon>
    </lineage>
</organism>
<name>A0A8H5GCF2_9AGAR</name>
<accession>A0A8H5GCF2</accession>
<dbReference type="InterPro" id="IPR011009">
    <property type="entry name" value="Kinase-like_dom_sf"/>
</dbReference>
<protein>
    <recommendedName>
        <fullName evidence="3">Aminoglycoside phosphotransferase domain-containing protein</fullName>
    </recommendedName>
</protein>